<gene>
    <name evidence="10" type="primary">smc_1</name>
    <name evidence="7" type="synonym">smc</name>
    <name evidence="10" type="ORF">XINFAN_01590</name>
</gene>
<dbReference type="PANTHER" id="PTHR43977">
    <property type="entry name" value="STRUCTURAL MAINTENANCE OF CHROMOSOMES PROTEIN 3"/>
    <property type="match status" value="1"/>
</dbReference>
<dbReference type="InterPro" id="IPR024704">
    <property type="entry name" value="SMC"/>
</dbReference>
<evidence type="ECO:0000313" key="10">
    <source>
        <dbReference type="EMBL" id="VDC26102.1"/>
    </source>
</evidence>
<dbReference type="InterPro" id="IPR003395">
    <property type="entry name" value="RecF/RecN/SMC_N"/>
</dbReference>
<dbReference type="EMBL" id="UXAW01000052">
    <property type="protein sequence ID" value="VDC26102.1"/>
    <property type="molecule type" value="Genomic_DNA"/>
</dbReference>
<proteinExistence type="inferred from homology"/>
<evidence type="ECO:0000256" key="1">
    <source>
        <dbReference type="ARBA" id="ARBA00004496"/>
    </source>
</evidence>
<feature type="coiled-coil region" evidence="7">
    <location>
        <begin position="720"/>
        <end position="747"/>
    </location>
</feature>
<dbReference type="GO" id="GO:0007059">
    <property type="term" value="P:chromosome segregation"/>
    <property type="evidence" value="ECO:0007669"/>
    <property type="project" value="UniProtKB-UniRule"/>
</dbReference>
<comment type="subunit">
    <text evidence="7">Homodimer.</text>
</comment>
<keyword evidence="4 7" id="KW-0067">ATP-binding</keyword>
<dbReference type="SUPFAM" id="SSF75553">
    <property type="entry name" value="Smc hinge domain"/>
    <property type="match status" value="1"/>
</dbReference>
<keyword evidence="3 7" id="KW-0547">Nucleotide-binding</keyword>
<evidence type="ECO:0000256" key="5">
    <source>
        <dbReference type="ARBA" id="ARBA00023054"/>
    </source>
</evidence>
<name>A0A3P5WXE2_9RHOB</name>
<keyword evidence="6 7" id="KW-0238">DNA-binding</keyword>
<dbReference type="GO" id="GO:0005737">
    <property type="term" value="C:cytoplasm"/>
    <property type="evidence" value="ECO:0007669"/>
    <property type="project" value="UniProtKB-SubCell"/>
</dbReference>
<evidence type="ECO:0000256" key="7">
    <source>
        <dbReference type="HAMAP-Rule" id="MF_01894"/>
    </source>
</evidence>
<feature type="binding site" evidence="7">
    <location>
        <begin position="43"/>
        <end position="50"/>
    </location>
    <ligand>
        <name>ATP</name>
        <dbReference type="ChEBI" id="CHEBI:30616"/>
    </ligand>
</feature>
<dbReference type="GO" id="GO:0016887">
    <property type="term" value="F:ATP hydrolysis activity"/>
    <property type="evidence" value="ECO:0007669"/>
    <property type="project" value="InterPro"/>
</dbReference>
<keyword evidence="11" id="KW-1185">Reference proteome</keyword>
<evidence type="ECO:0000256" key="6">
    <source>
        <dbReference type="ARBA" id="ARBA00023125"/>
    </source>
</evidence>
<evidence type="ECO:0000256" key="4">
    <source>
        <dbReference type="ARBA" id="ARBA00022840"/>
    </source>
</evidence>
<feature type="coiled-coil region" evidence="7">
    <location>
        <begin position="640"/>
        <end position="684"/>
    </location>
</feature>
<feature type="region of interest" description="Disordered" evidence="8">
    <location>
        <begin position="780"/>
        <end position="825"/>
    </location>
</feature>
<dbReference type="Proteomes" id="UP000277498">
    <property type="component" value="Unassembled WGS sequence"/>
</dbReference>
<evidence type="ECO:0000259" key="9">
    <source>
        <dbReference type="Pfam" id="PF02463"/>
    </source>
</evidence>
<comment type="similarity">
    <text evidence="7">Belongs to the SMC family.</text>
</comment>
<comment type="subcellular location">
    <subcellularLocation>
        <location evidence="1 7">Cytoplasm</location>
    </subcellularLocation>
</comment>
<keyword evidence="5 7" id="KW-0175">Coiled coil</keyword>
<sequence length="1162" mass="127187">MPATAGTEQGALRFTRIRLNGFKSFVDPTDLVIHEGLTGVVGPNGCGKSNLLEALRWVMGENRPTAMRGAGMEDVIFNGAATRGARNFAEVALVLDNSDRLAPSGFNDSDTIEIVRRITRDAGSAYKANSKDVRARDVQMLFADASTGSHSPALVRQGQISELINAKPKARRRVLEEAAGISGLYARRHEAELKLTGTETNLTRVDDVLEQLAQQLSVLTRQARQAARYREISEELTRAEGMLLYRRWREADEARATAEAGLRERLIEAGRTETAAREAGRAREAAEDALPSKREEEAIAAAILQRLTIQRDALGDQEKQALARIEALRGRISQLGADIEREAGLNRDAGEVIERLQWEIDQIARAHEGHDERLAEAVEAAREAGAILTDRETLLSEATEDSARLAARHQSAARMVQETRATAERSEAEALRAREAVEGAAETLAGTDEAFEAAEEAREATAELVERTEEALASAEEARAEAQAREADARAARSEAEGEAGALRAERAALAKLVEREAQAGHQLLDRLEVEPGYEQALGAALADDLRAPEVGAEGRTGWAVLDPYITPQPLPEGAEPLEARVGAPVVLARRLGQIGLVSREDGFRLQGDLKPGQRLVSREGDLWRWDGFRTGAEDAPSAAALRLQQLNRLQRLKQDLEEASARAEGAARAHEALQARLADLARADQLAREARRAADQRLAESDRALSKAGAEKTLAAGRLESARIAVSRYEDEAMAARTRLREAESAAAGLADLDAAREAVETARMTVEAARITMMTRRSGHDELRREGEARTRRRQEAMKELSGWKHRLETAGRRSHELTERRTEAEEELAEATEAPEEIAAKREELGDAILEAETRRNRAAEALVLAETALREAQIQERDAERQAGEAREARARAEARLDAAREGVALAAERIAEEEDRTPQELLASLRTDPDKMPGAEALDQDVQRLKRQREALGAVNLRAEEDAKTVDQEYQTLASEKADLEEAVRKLRAGIQGLNKEGRERLLTAFEQVNANFATLFTHLFGGGEARLVLVESDDPLEAGLEIMCQPPGKRLATLSLLSGGEQTLTALALIFGVFLANPAPICVLDEVDAPLDDANVTRFCDLMDEMTRRTETRFLVITHHAVTMARMDRLFGVTMQEQGVSQLVSVDLKKAEALVA</sequence>
<feature type="domain" description="RecF/RecN/SMC N-terminal" evidence="9">
    <location>
        <begin position="15"/>
        <end position="1147"/>
    </location>
</feature>
<dbReference type="InterPro" id="IPR027417">
    <property type="entry name" value="P-loop_NTPase"/>
</dbReference>
<dbReference type="Pfam" id="PF02463">
    <property type="entry name" value="SMC_N"/>
    <property type="match status" value="1"/>
</dbReference>
<dbReference type="InterPro" id="IPR036277">
    <property type="entry name" value="SMC_hinge_sf"/>
</dbReference>
<accession>A0A3P5WXE2</accession>
<dbReference type="SUPFAM" id="SSF52540">
    <property type="entry name" value="P-loop containing nucleoside triphosphate hydrolases"/>
    <property type="match status" value="1"/>
</dbReference>
<organism evidence="10 11">
    <name type="scientific">Pseudogemmobacter humi</name>
    <dbReference type="NCBI Taxonomy" id="2483812"/>
    <lineage>
        <taxon>Bacteria</taxon>
        <taxon>Pseudomonadati</taxon>
        <taxon>Pseudomonadota</taxon>
        <taxon>Alphaproteobacteria</taxon>
        <taxon>Rhodobacterales</taxon>
        <taxon>Paracoccaceae</taxon>
        <taxon>Pseudogemmobacter</taxon>
    </lineage>
</organism>
<dbReference type="GO" id="GO:0006260">
    <property type="term" value="P:DNA replication"/>
    <property type="evidence" value="ECO:0007669"/>
    <property type="project" value="UniProtKB-UniRule"/>
</dbReference>
<dbReference type="GO" id="GO:0005694">
    <property type="term" value="C:chromosome"/>
    <property type="evidence" value="ECO:0007669"/>
    <property type="project" value="InterPro"/>
</dbReference>
<comment type="domain">
    <text evidence="7">Contains large globular domains required for ATP hydrolysis at each terminus and a third globular domain forming a flexible hinge near the middle of the molecule. These domains are separated by coiled-coil structures.</text>
</comment>
<dbReference type="GO" id="GO:0003677">
    <property type="term" value="F:DNA binding"/>
    <property type="evidence" value="ECO:0007669"/>
    <property type="project" value="UniProtKB-UniRule"/>
</dbReference>
<keyword evidence="2 7" id="KW-0963">Cytoplasm</keyword>
<feature type="region of interest" description="Disordered" evidence="8">
    <location>
        <begin position="479"/>
        <end position="498"/>
    </location>
</feature>
<protein>
    <recommendedName>
        <fullName evidence="7">Chromosome partition protein Smc</fullName>
    </recommendedName>
</protein>
<dbReference type="GO" id="GO:0007062">
    <property type="term" value="P:sister chromatid cohesion"/>
    <property type="evidence" value="ECO:0007669"/>
    <property type="project" value="InterPro"/>
</dbReference>
<comment type="function">
    <text evidence="7">Required for chromosome condensation and partitioning.</text>
</comment>
<dbReference type="CDD" id="cd03278">
    <property type="entry name" value="ABC_SMC_barmotin"/>
    <property type="match status" value="1"/>
</dbReference>
<dbReference type="PIRSF" id="PIRSF005719">
    <property type="entry name" value="SMC"/>
    <property type="match status" value="1"/>
</dbReference>
<dbReference type="NCBIfam" id="TIGR02168">
    <property type="entry name" value="SMC_prok_B"/>
    <property type="match status" value="1"/>
</dbReference>
<feature type="compositionally biased region" description="Basic and acidic residues" evidence="8">
    <location>
        <begin position="479"/>
        <end position="496"/>
    </location>
</feature>
<dbReference type="GO" id="GO:0005524">
    <property type="term" value="F:ATP binding"/>
    <property type="evidence" value="ECO:0007669"/>
    <property type="project" value="UniProtKB-UniRule"/>
</dbReference>
<dbReference type="InterPro" id="IPR011890">
    <property type="entry name" value="SMC_prok"/>
</dbReference>
<dbReference type="AlphaFoldDB" id="A0A3P5WXE2"/>
<feature type="coiled-coil region" evidence="7">
    <location>
        <begin position="866"/>
        <end position="1002"/>
    </location>
</feature>
<dbReference type="FunFam" id="3.40.50.300:FF:000901">
    <property type="entry name" value="Chromosome partition protein Smc"/>
    <property type="match status" value="1"/>
</dbReference>
<dbReference type="Gene3D" id="3.40.50.300">
    <property type="entry name" value="P-loop containing nucleotide triphosphate hydrolases"/>
    <property type="match status" value="2"/>
</dbReference>
<evidence type="ECO:0000313" key="11">
    <source>
        <dbReference type="Proteomes" id="UP000277498"/>
    </source>
</evidence>
<dbReference type="HAMAP" id="MF_01894">
    <property type="entry name" value="Smc_prok"/>
    <property type="match status" value="1"/>
</dbReference>
<feature type="coiled-coil region" evidence="7">
    <location>
        <begin position="202"/>
        <end position="229"/>
    </location>
</feature>
<evidence type="ECO:0000256" key="8">
    <source>
        <dbReference type="SAM" id="MobiDB-lite"/>
    </source>
</evidence>
<evidence type="ECO:0000256" key="2">
    <source>
        <dbReference type="ARBA" id="ARBA00022490"/>
    </source>
</evidence>
<evidence type="ECO:0000256" key="3">
    <source>
        <dbReference type="ARBA" id="ARBA00022741"/>
    </source>
</evidence>
<dbReference type="GO" id="GO:0030261">
    <property type="term" value="P:chromosome condensation"/>
    <property type="evidence" value="ECO:0007669"/>
    <property type="project" value="InterPro"/>
</dbReference>
<reference evidence="10 11" key="1">
    <citation type="submission" date="2018-11" db="EMBL/GenBank/DDBJ databases">
        <authorList>
            <person name="Criscuolo A."/>
        </authorList>
    </citation>
    <scope>NUCLEOTIDE SEQUENCE [LARGE SCALE GENOMIC DNA]</scope>
    <source>
        <strain evidence="10">ACIP111625</strain>
    </source>
</reference>